<dbReference type="Pfam" id="PF01535">
    <property type="entry name" value="PPR"/>
    <property type="match status" value="4"/>
</dbReference>
<evidence type="ECO:0000313" key="4">
    <source>
        <dbReference type="EMBL" id="CAA7054563.1"/>
    </source>
</evidence>
<feature type="repeat" description="PPR" evidence="2">
    <location>
        <begin position="309"/>
        <end position="343"/>
    </location>
</feature>
<feature type="repeat" description="PPR" evidence="2">
    <location>
        <begin position="204"/>
        <end position="238"/>
    </location>
</feature>
<dbReference type="NCBIfam" id="TIGR00756">
    <property type="entry name" value="PPR"/>
    <property type="match status" value="8"/>
</dbReference>
<feature type="repeat" description="PPR" evidence="2">
    <location>
        <begin position="614"/>
        <end position="649"/>
    </location>
</feature>
<dbReference type="SUPFAM" id="SSF48452">
    <property type="entry name" value="TPR-like"/>
    <property type="match status" value="1"/>
</dbReference>
<dbReference type="FunFam" id="1.25.40.10:FF:000688">
    <property type="entry name" value="Pentatricopeptide repeat-containing protein"/>
    <property type="match status" value="1"/>
</dbReference>
<feature type="repeat" description="PPR" evidence="2">
    <location>
        <begin position="40"/>
        <end position="70"/>
    </location>
</feature>
<dbReference type="InterPro" id="IPR011990">
    <property type="entry name" value="TPR-like_helical_dom_sf"/>
</dbReference>
<dbReference type="InterPro" id="IPR046960">
    <property type="entry name" value="PPR_At4g14850-like_plant"/>
</dbReference>
<evidence type="ECO:0000313" key="3">
    <source>
        <dbReference type="EMBL" id="CAA7017622.1"/>
    </source>
</evidence>
<dbReference type="Pfam" id="PF13041">
    <property type="entry name" value="PPR_2"/>
    <property type="match status" value="4"/>
</dbReference>
<dbReference type="EMBL" id="CACVBM020001584">
    <property type="protein sequence ID" value="CAA7054563.1"/>
    <property type="molecule type" value="Genomic_DNA"/>
</dbReference>
<gene>
    <name evidence="4" type="ORF">MERR_LOCUS41799</name>
    <name evidence="3" type="ORF">MERR_LOCUS4857</name>
</gene>
<dbReference type="InterPro" id="IPR046848">
    <property type="entry name" value="E_motif"/>
</dbReference>
<dbReference type="InterPro" id="IPR002885">
    <property type="entry name" value="PPR_rpt"/>
</dbReference>
<dbReference type="FunFam" id="1.25.40.10:FF:000442">
    <property type="entry name" value="Pentatricopeptide repeat-containing protein At3g49710"/>
    <property type="match status" value="1"/>
</dbReference>
<dbReference type="AlphaFoldDB" id="A0A6D2L4S5"/>
<dbReference type="PANTHER" id="PTHR47926">
    <property type="entry name" value="PENTATRICOPEPTIDE REPEAT-CONTAINING PROTEIN"/>
    <property type="match status" value="1"/>
</dbReference>
<dbReference type="FunFam" id="1.25.40.10:FF:000090">
    <property type="entry name" value="Pentatricopeptide repeat-containing protein, chloroplastic"/>
    <property type="match status" value="1"/>
</dbReference>
<reference evidence="4 5" key="1">
    <citation type="submission" date="2020-01" db="EMBL/GenBank/DDBJ databases">
        <authorList>
            <person name="Mishra B."/>
        </authorList>
    </citation>
    <scope>NUCLEOTIDE SEQUENCE [LARGE SCALE GENOMIC DNA]</scope>
</reference>
<evidence type="ECO:0008006" key="6">
    <source>
        <dbReference type="Google" id="ProtNLM"/>
    </source>
</evidence>
<evidence type="ECO:0000313" key="5">
    <source>
        <dbReference type="Proteomes" id="UP000467841"/>
    </source>
</evidence>
<name>A0A6D2L4S5_9BRAS</name>
<dbReference type="Pfam" id="PF20431">
    <property type="entry name" value="E_motif"/>
    <property type="match status" value="1"/>
</dbReference>
<dbReference type="PANTHER" id="PTHR47926:SF343">
    <property type="entry name" value="PENTACOTRIPEPTIDE-REPEAT REGION OF PRORP DOMAIN-CONTAINING PROTEIN"/>
    <property type="match status" value="1"/>
</dbReference>
<accession>A0A6D2L4S5</accession>
<feature type="repeat" description="PPR" evidence="2">
    <location>
        <begin position="477"/>
        <end position="511"/>
    </location>
</feature>
<dbReference type="PROSITE" id="PS51375">
    <property type="entry name" value="PPR"/>
    <property type="match status" value="9"/>
</dbReference>
<feature type="repeat" description="PPR" evidence="2">
    <location>
        <begin position="579"/>
        <end position="613"/>
    </location>
</feature>
<organism evidence="4 5">
    <name type="scientific">Microthlaspi erraticum</name>
    <dbReference type="NCBI Taxonomy" id="1685480"/>
    <lineage>
        <taxon>Eukaryota</taxon>
        <taxon>Viridiplantae</taxon>
        <taxon>Streptophyta</taxon>
        <taxon>Embryophyta</taxon>
        <taxon>Tracheophyta</taxon>
        <taxon>Spermatophyta</taxon>
        <taxon>Magnoliopsida</taxon>
        <taxon>eudicotyledons</taxon>
        <taxon>Gunneridae</taxon>
        <taxon>Pentapetalae</taxon>
        <taxon>rosids</taxon>
        <taxon>malvids</taxon>
        <taxon>Brassicales</taxon>
        <taxon>Brassicaceae</taxon>
        <taxon>Coluteocarpeae</taxon>
        <taxon>Microthlaspi</taxon>
    </lineage>
</organism>
<dbReference type="GO" id="GO:0003723">
    <property type="term" value="F:RNA binding"/>
    <property type="evidence" value="ECO:0007669"/>
    <property type="project" value="InterPro"/>
</dbReference>
<dbReference type="Gene3D" id="1.25.40.10">
    <property type="entry name" value="Tetratricopeptide repeat domain"/>
    <property type="match status" value="7"/>
</dbReference>
<keyword evidence="5" id="KW-1185">Reference proteome</keyword>
<feature type="repeat" description="PPR" evidence="2">
    <location>
        <begin position="102"/>
        <end position="136"/>
    </location>
</feature>
<protein>
    <recommendedName>
        <fullName evidence="6">Pentacotripeptide-repeat region of PRORP domain-containing protein</fullName>
    </recommendedName>
</protein>
<dbReference type="Proteomes" id="UP000467841">
    <property type="component" value="Unassembled WGS sequence"/>
</dbReference>
<sequence length="758" mass="84728">MRSRSNRYLANLLRFCREKRCKLSGKIIHGFVVRTGFNSDVYLCNRLLDLYCECGDGDYARKVFYEMPVRDVYSWNAFLTFSCKVGNLEEASDVFDGMPERDVVSWNNMISVLVRKGLEEKALVVYERMVSQGFLPSRFTLASVLSACSKVLDGVTGMRCHGVAVKTGLEKNIFVGNALLSMYGKCGLMVDHGVRVFESLSEPNEVSFTAVINGLARESKVFEAVHVFRLMCEKGVKVDSVCLSNILSISAPREECDGSNVLGKQIHSLALRLGFVGDLHLNNSLLEVYAKSRDMNGAEMIFDEMVEVNVVSWNIMIAGFGQEYRSDKSVEYLKRMRDYGFEPNEVTCISVLGACFRSGDVETGRRVFSSIPQPSVSTWNAMLSGYSKYEHYDEAINLFRRMQFQNLRPDRTTLSVILSSCARLRFLEGGKQIHGVAIRTGISKNSHIVSGLIAVYSECEKMEVSECIFDDCINYLDVACWNSMITGFSRNSMDTKALSFFKRMHQTSVLFPNETSYATVLGSCSSLCSLLHGRQFHGQVVKSGYVSDLFVETALTDMYCKCGAIDSAKEVFDTVLFKNTVLWNEMIHGYAHNGRGDEAVGLYREMITSGEKPDRITFVSVLTACSHSGLVDTGLEILGSMQRDHGIEPELDHYICIVDCLGRAGRLEDAEALAEATPYKSSSVLWEIILSSCRVHGNVSLARRVAEKLTSLDPQNPAAYVLLSNTYTSVRQWDESAALQELMNKSRVRKSPGRSWIT</sequence>
<feature type="repeat" description="PPR" evidence="2">
    <location>
        <begin position="375"/>
        <end position="409"/>
    </location>
</feature>
<dbReference type="GO" id="GO:0009451">
    <property type="term" value="P:RNA modification"/>
    <property type="evidence" value="ECO:0007669"/>
    <property type="project" value="InterPro"/>
</dbReference>
<evidence type="ECO:0000256" key="2">
    <source>
        <dbReference type="PROSITE-ProRule" id="PRU00708"/>
    </source>
</evidence>
<dbReference type="FunFam" id="1.25.40.10:FF:000782">
    <property type="entry name" value="Pentatricopeptide repeat-containing protein"/>
    <property type="match status" value="1"/>
</dbReference>
<proteinExistence type="predicted"/>
<evidence type="ECO:0000256" key="1">
    <source>
        <dbReference type="ARBA" id="ARBA00022737"/>
    </source>
</evidence>
<keyword evidence="1" id="KW-0677">Repeat</keyword>
<dbReference type="OrthoDB" id="185373at2759"/>
<dbReference type="EMBL" id="CACVBM020000333">
    <property type="protein sequence ID" value="CAA7017622.1"/>
    <property type="molecule type" value="Genomic_DNA"/>
</dbReference>
<feature type="repeat" description="PPR" evidence="2">
    <location>
        <begin position="71"/>
        <end position="101"/>
    </location>
</feature>